<protein>
    <recommendedName>
        <fullName evidence="8">Amino acid transporter transmembrane domain-containing protein</fullName>
    </recommendedName>
</protein>
<dbReference type="OrthoDB" id="1684102at2759"/>
<accession>A0A9W4XH31</accession>
<evidence type="ECO:0000256" key="6">
    <source>
        <dbReference type="SAM" id="MobiDB-lite"/>
    </source>
</evidence>
<evidence type="ECO:0000256" key="5">
    <source>
        <dbReference type="ARBA" id="ARBA00023136"/>
    </source>
</evidence>
<dbReference type="InterPro" id="IPR013057">
    <property type="entry name" value="AA_transpt_TM"/>
</dbReference>
<sequence>MPSSNTIFQNNEVLSSNTNAIVSPIRSTTPPIRNSPNNQSLNQLTNKPSYSTINQENHSSSSNYTDQISQLNSNVDIDTINKHLINQEDSLKSQGGDITRRIYHQMGNINDDTIPKRRTRSSSFSTYLEEARKGSFASDINVPGGFRREFIINQSLKKNQQPPNFLTRNFMEFLSIYGHFAGEDFNDEEEEEEEEEEDEEEGQSVNEEYEDVFDEESSLLSRGIQQVPKRREQPKGTASVSKTFFLLFKSLVGSGVLFLPRAFYNGGMLFSIITLSLFGLLTLFCYIVLIKSKKILKLTSFGELGYKTYGTPLKIFILISIIISQIGFVATYILFTAENLIAFLNHVFNIDWLTNGQIIFFQCLLLIPLVLIRNLTKLSLVSLISSIFIVIGLLIIFYFSTANILNNGIGKNIANFNSNSWTMLIGVAVTSFEGIGLILPIESSMAQPEKFPLVLSISMFFITLIFVSIGSIGYLSFGDKIKSIIILNLPQSNISVQLILILYSIAVFLSAPLQLFPAIKIGESLIFNQSNKDGKLYSGSGKYNSQVKWLKNGLRAIVVCIISGLAFLNADNIDKFVSFNGCFACIPLVYIYPPLIHLKTSEKQEANKIDRYLRIIDYLLIVVGILVVIYSSYQIVFLN</sequence>
<feature type="transmembrane region" description="Helical" evidence="7">
    <location>
        <begin position="379"/>
        <end position="400"/>
    </location>
</feature>
<dbReference type="AlphaFoldDB" id="A0A9W4XH31"/>
<evidence type="ECO:0000313" key="9">
    <source>
        <dbReference type="EMBL" id="CAI5758549.1"/>
    </source>
</evidence>
<dbReference type="EMBL" id="CANTUO010000003">
    <property type="protein sequence ID" value="CAI5758549.1"/>
    <property type="molecule type" value="Genomic_DNA"/>
</dbReference>
<evidence type="ECO:0000313" key="10">
    <source>
        <dbReference type="Proteomes" id="UP001152885"/>
    </source>
</evidence>
<reference evidence="9" key="1">
    <citation type="submission" date="2022-12" db="EMBL/GenBank/DDBJ databases">
        <authorList>
            <person name="Brejova B."/>
        </authorList>
    </citation>
    <scope>NUCLEOTIDE SEQUENCE</scope>
</reference>
<feature type="transmembrane region" description="Helical" evidence="7">
    <location>
        <begin position="453"/>
        <end position="474"/>
    </location>
</feature>
<comment type="caution">
    <text evidence="9">The sequence shown here is derived from an EMBL/GenBank/DDBJ whole genome shotgun (WGS) entry which is preliminary data.</text>
</comment>
<feature type="transmembrane region" description="Helical" evidence="7">
    <location>
        <begin position="315"/>
        <end position="335"/>
    </location>
</feature>
<comment type="similarity">
    <text evidence="2">Belongs to the amino acid/polyamine transporter 2 family.</text>
</comment>
<feature type="transmembrane region" description="Helical" evidence="7">
    <location>
        <begin position="269"/>
        <end position="289"/>
    </location>
</feature>
<evidence type="ECO:0000259" key="8">
    <source>
        <dbReference type="Pfam" id="PF01490"/>
    </source>
</evidence>
<feature type="transmembrane region" description="Helical" evidence="7">
    <location>
        <begin position="494"/>
        <end position="516"/>
    </location>
</feature>
<feature type="transmembrane region" description="Helical" evidence="7">
    <location>
        <begin position="615"/>
        <end position="636"/>
    </location>
</feature>
<feature type="transmembrane region" description="Helical" evidence="7">
    <location>
        <begin position="355"/>
        <end position="372"/>
    </location>
</feature>
<feature type="domain" description="Amino acid transporter transmembrane" evidence="8">
    <location>
        <begin position="237"/>
        <end position="636"/>
    </location>
</feature>
<organism evidence="9 10">
    <name type="scientific">Candida verbasci</name>
    <dbReference type="NCBI Taxonomy" id="1227364"/>
    <lineage>
        <taxon>Eukaryota</taxon>
        <taxon>Fungi</taxon>
        <taxon>Dikarya</taxon>
        <taxon>Ascomycota</taxon>
        <taxon>Saccharomycotina</taxon>
        <taxon>Pichiomycetes</taxon>
        <taxon>Debaryomycetaceae</taxon>
        <taxon>Candida/Lodderomyces clade</taxon>
        <taxon>Candida</taxon>
    </lineage>
</organism>
<dbReference type="GO" id="GO:0005302">
    <property type="term" value="F:L-tyrosine transmembrane transporter activity"/>
    <property type="evidence" value="ECO:0007669"/>
    <property type="project" value="TreeGrafter"/>
</dbReference>
<keyword evidence="10" id="KW-1185">Reference proteome</keyword>
<feature type="region of interest" description="Disordered" evidence="6">
    <location>
        <begin position="185"/>
        <end position="206"/>
    </location>
</feature>
<evidence type="ECO:0000256" key="1">
    <source>
        <dbReference type="ARBA" id="ARBA00004141"/>
    </source>
</evidence>
<evidence type="ECO:0000256" key="4">
    <source>
        <dbReference type="ARBA" id="ARBA00022989"/>
    </source>
</evidence>
<dbReference type="Proteomes" id="UP001152885">
    <property type="component" value="Unassembled WGS sequence"/>
</dbReference>
<feature type="transmembrane region" description="Helical" evidence="7">
    <location>
        <begin position="576"/>
        <end position="595"/>
    </location>
</feature>
<keyword evidence="3 7" id="KW-0812">Transmembrane</keyword>
<name>A0A9W4XH31_9ASCO</name>
<keyword evidence="4 7" id="KW-1133">Transmembrane helix</keyword>
<dbReference type="PANTHER" id="PTHR22950">
    <property type="entry name" value="AMINO ACID TRANSPORTER"/>
    <property type="match status" value="1"/>
</dbReference>
<dbReference type="PANTHER" id="PTHR22950:SF666">
    <property type="entry name" value="VACUOLAR AMINO ACID TRANSPORTER 4"/>
    <property type="match status" value="1"/>
</dbReference>
<proteinExistence type="inferred from homology"/>
<gene>
    <name evidence="9" type="ORF">CANVERA_P3061</name>
</gene>
<dbReference type="GO" id="GO:0005774">
    <property type="term" value="C:vacuolar membrane"/>
    <property type="evidence" value="ECO:0007669"/>
    <property type="project" value="TreeGrafter"/>
</dbReference>
<evidence type="ECO:0000256" key="3">
    <source>
        <dbReference type="ARBA" id="ARBA00022692"/>
    </source>
</evidence>
<evidence type="ECO:0000256" key="7">
    <source>
        <dbReference type="SAM" id="Phobius"/>
    </source>
</evidence>
<keyword evidence="5 7" id="KW-0472">Membrane</keyword>
<evidence type="ECO:0000256" key="2">
    <source>
        <dbReference type="ARBA" id="ARBA00008066"/>
    </source>
</evidence>
<feature type="transmembrane region" description="Helical" evidence="7">
    <location>
        <begin position="552"/>
        <end position="570"/>
    </location>
</feature>
<comment type="subcellular location">
    <subcellularLocation>
        <location evidence="1">Membrane</location>
        <topology evidence="1">Multi-pass membrane protein</topology>
    </subcellularLocation>
</comment>
<dbReference type="Pfam" id="PF01490">
    <property type="entry name" value="Aa_trans"/>
    <property type="match status" value="1"/>
</dbReference>
<dbReference type="Gene3D" id="1.20.1740.10">
    <property type="entry name" value="Amino acid/polyamine transporter I"/>
    <property type="match status" value="1"/>
</dbReference>
<feature type="transmembrane region" description="Helical" evidence="7">
    <location>
        <begin position="420"/>
        <end position="441"/>
    </location>
</feature>